<sequence length="116" mass="12702">MVMIESAAPHPLDDIFLDFEKKSGWTLSQEAKNILKEGLEAVHVDTLGLGNFAMAPDRAPIVLQVMGALPTFLFDLAKKADSRPKVETSKRTIGGVFVLQNMGLWQSLSGCTCWPI</sequence>
<organism evidence="1 2">
    <name type="scientific">Bradyrhizobium diazoefficiens</name>
    <dbReference type="NCBI Taxonomy" id="1355477"/>
    <lineage>
        <taxon>Bacteria</taxon>
        <taxon>Pseudomonadati</taxon>
        <taxon>Pseudomonadota</taxon>
        <taxon>Alphaproteobacteria</taxon>
        <taxon>Hyphomicrobiales</taxon>
        <taxon>Nitrobacteraceae</taxon>
        <taxon>Bradyrhizobium</taxon>
    </lineage>
</organism>
<dbReference type="EMBL" id="AP014688">
    <property type="protein sequence ID" value="BAR63601.1"/>
    <property type="molecule type" value="Genomic_DNA"/>
</dbReference>
<protein>
    <submittedName>
        <fullName evidence="1">Uncharacterized protein</fullName>
    </submittedName>
</protein>
<geneLocation type="plasmid" evidence="2">
    <name>pNK6d DNA</name>
</geneLocation>
<evidence type="ECO:0000313" key="1">
    <source>
        <dbReference type="EMBL" id="BAR63601.1"/>
    </source>
</evidence>
<reference evidence="1 2" key="1">
    <citation type="submission" date="2014-11" db="EMBL/GenBank/DDBJ databases">
        <title>Symbiosis island explosion on the genome of extra-slow-growing strains of soybean bradyrhizobia with massive insertion sequences.</title>
        <authorList>
            <person name="Iida T."/>
            <person name="Minamisawa K."/>
        </authorList>
    </citation>
    <scope>NUCLEOTIDE SEQUENCE [LARGE SCALE GENOMIC DNA]</scope>
    <source>
        <strain evidence="1 2">NK6</strain>
        <plasmid evidence="2">pNK6d DNA</plasmid>
    </source>
</reference>
<evidence type="ECO:0000313" key="2">
    <source>
        <dbReference type="Proteomes" id="UP000063308"/>
    </source>
</evidence>
<dbReference type="RefSeq" id="WP_060913259.1">
    <property type="nucleotide sequence ID" value="NZ_JAFCKD010000158.1"/>
</dbReference>
<dbReference type="Proteomes" id="UP000063308">
    <property type="component" value="Plasmid pNK6d"/>
</dbReference>
<dbReference type="AlphaFoldDB" id="A0A0E4BYW6"/>
<gene>
    <name evidence="1" type="ORF">NK6_d_42</name>
</gene>
<name>A0A0E4BYW6_9BRAD</name>
<proteinExistence type="predicted"/>
<keyword evidence="1" id="KW-0614">Plasmid</keyword>
<accession>A0A0E4BYW6</accession>